<dbReference type="EMBL" id="CM047904">
    <property type="protein sequence ID" value="KAJ0089584.1"/>
    <property type="molecule type" value="Genomic_DNA"/>
</dbReference>
<dbReference type="Proteomes" id="UP001164250">
    <property type="component" value="Chromosome 8"/>
</dbReference>
<evidence type="ECO:0000313" key="1">
    <source>
        <dbReference type="EMBL" id="KAJ0089584.1"/>
    </source>
</evidence>
<reference evidence="2" key="1">
    <citation type="journal article" date="2023" name="G3 (Bethesda)">
        <title>Genome assembly and association tests identify interacting loci associated with vigor, precocity, and sex in interspecific pistachio rootstocks.</title>
        <authorList>
            <person name="Palmer W."/>
            <person name="Jacygrad E."/>
            <person name="Sagayaradj S."/>
            <person name="Cavanaugh K."/>
            <person name="Han R."/>
            <person name="Bertier L."/>
            <person name="Beede B."/>
            <person name="Kafkas S."/>
            <person name="Golino D."/>
            <person name="Preece J."/>
            <person name="Michelmore R."/>
        </authorList>
    </citation>
    <scope>NUCLEOTIDE SEQUENCE [LARGE SCALE GENOMIC DNA]</scope>
</reference>
<gene>
    <name evidence="1" type="ORF">Patl1_12451</name>
</gene>
<organism evidence="1 2">
    <name type="scientific">Pistacia atlantica</name>
    <dbReference type="NCBI Taxonomy" id="434234"/>
    <lineage>
        <taxon>Eukaryota</taxon>
        <taxon>Viridiplantae</taxon>
        <taxon>Streptophyta</taxon>
        <taxon>Embryophyta</taxon>
        <taxon>Tracheophyta</taxon>
        <taxon>Spermatophyta</taxon>
        <taxon>Magnoliopsida</taxon>
        <taxon>eudicotyledons</taxon>
        <taxon>Gunneridae</taxon>
        <taxon>Pentapetalae</taxon>
        <taxon>rosids</taxon>
        <taxon>malvids</taxon>
        <taxon>Sapindales</taxon>
        <taxon>Anacardiaceae</taxon>
        <taxon>Pistacia</taxon>
    </lineage>
</organism>
<comment type="caution">
    <text evidence="1">The sequence shown here is derived from an EMBL/GenBank/DDBJ whole genome shotgun (WGS) entry which is preliminary data.</text>
</comment>
<evidence type="ECO:0000313" key="2">
    <source>
        <dbReference type="Proteomes" id="UP001164250"/>
    </source>
</evidence>
<name>A0ACC1ASD5_9ROSI</name>
<accession>A0ACC1ASD5</accession>
<sequence length="374" mass="39969">MQKLLAAGLFMLCFGIGYSQPTFHVGGFGAIGDGHTDDSQAFLKAWKQLCEAGGTGRPTLEIPASTTFLLKPTLFQGPCNSNDLHLQHPILLVNGMAIEIAGYASVMLMVSSLKDLEQSMAEAVHFHNCNNLQITGISLVNSPKSHISINQCTGVSISRIQINSPCDSPNTDGIDISSSTNLDIQHSIIKTGDDCIAINTGSSFINITGVACGPGHGISVGSLGEDGADDRVEEVHVRDCNFSRTQNGARIKTFRGGSGYARKISFEQITLIDSKNPIIIDQHYTNDGRRESSSAVKVSDVTYSGVQGTSAEEQAITLNCSDEIGCFNIKMKKIKISSSVPGKKTHAYCNNAHGTSTLTTPNVPCLLRLDKFTV</sequence>
<protein>
    <submittedName>
        <fullName evidence="1">Uncharacterized protein</fullName>
    </submittedName>
</protein>
<keyword evidence="2" id="KW-1185">Reference proteome</keyword>
<proteinExistence type="predicted"/>